<evidence type="ECO:0000256" key="3">
    <source>
        <dbReference type="ARBA" id="ARBA00023180"/>
    </source>
</evidence>
<dbReference type="InterPro" id="IPR045087">
    <property type="entry name" value="Cu-oxidase_fam"/>
</dbReference>
<sequence length="642" mass="71092">MINHFGLLLLLMYGVIQDIQCHDTKEAVAPRKEYKLDCEFEVSSKKRLRKYEWIVTNTTGAPDGFWRSVLAINNQMPGPLIEANEGDDVEVTVINKLDSPLTIHWHGLYQNGTNWEDGISGITQCPIPAGVTYTYKFTLANQYGTFWYHAHYQSLKTDGLVGPLVVHSPRDPLKRGIDFDEEIVLLLQDWYHTPSNVIDPQMRSTQGYMGFPSPPSANSALINGIGQWDCRFALTDDRCRKNSPPEFHLVAGTKTRFRLIQAGSHAMFFFSADEHTLNVTEADATPVHGPPAIHRVKFHNGQRYSVILSVAANETGTSFFLRASMDPDCWVWVTSDLQKTAFAIIRVVDATTRTFSTKRPTSRDWADRINGDCRDLDPNTLVPIIPVRVPQTVDGAGALAVGLGFRVFSTGAQLPTSAGVPSSNNSRPTHPVLQIKDIKSGIVSIPPPGTNTTLPSITVNAQVTSAPAGAGGAYFVNNVTWQANQLNPVLHDFAAGGPGRTDNSKIASVVYPTLGWYDLYLVNLEQATNHPFHLHGPEMHIVAIGTGTPTPENLRNLTYSTQNPLRRDTIFLQGGTYAVIRLRTDLPGIWAVHCHIQFHLADGFLGMIVIQPDKIKNFKIPPKTRDLCKTPIPSLRMYADRI</sequence>
<dbReference type="RefSeq" id="XP_007411708.1">
    <property type="nucleotide sequence ID" value="XM_007411646.1"/>
</dbReference>
<dbReference type="PANTHER" id="PTHR11709:SF414">
    <property type="entry name" value="ADR239WP"/>
    <property type="match status" value="1"/>
</dbReference>
<dbReference type="InterPro" id="IPR008972">
    <property type="entry name" value="Cupredoxin"/>
</dbReference>
<dbReference type="AlphaFoldDB" id="F4RRN3"/>
<dbReference type="GeneID" id="18926877"/>
<dbReference type="CDD" id="cd13904">
    <property type="entry name" value="CuRO_3_Diphenol_Ox"/>
    <property type="match status" value="1"/>
</dbReference>
<comment type="similarity">
    <text evidence="1">Belongs to the multicopper oxidase family.</text>
</comment>
<keyword evidence="3" id="KW-0325">Glycoprotein</keyword>
<dbReference type="OrthoDB" id="2503026at2759"/>
<dbReference type="PANTHER" id="PTHR11709">
    <property type="entry name" value="MULTI-COPPER OXIDASE"/>
    <property type="match status" value="1"/>
</dbReference>
<dbReference type="InterPro" id="IPR011706">
    <property type="entry name" value="Cu-oxidase_C"/>
</dbReference>
<dbReference type="Gene3D" id="2.60.40.420">
    <property type="entry name" value="Cupredoxins - blue copper proteins"/>
    <property type="match status" value="3"/>
</dbReference>
<feature type="domain" description="Plastocyanin-like" evidence="7">
    <location>
        <begin position="55"/>
        <end position="170"/>
    </location>
</feature>
<keyword evidence="9" id="KW-1185">Reference proteome</keyword>
<gene>
    <name evidence="8" type="ORF">MELLADRAFT_124658</name>
</gene>
<protein>
    <submittedName>
        <fullName evidence="8">Multi-copper oxidase laccase-like protein</fullName>
    </submittedName>
</protein>
<organism evidence="9">
    <name type="scientific">Melampsora larici-populina (strain 98AG31 / pathotype 3-4-7)</name>
    <name type="common">Poplar leaf rust fungus</name>
    <dbReference type="NCBI Taxonomy" id="747676"/>
    <lineage>
        <taxon>Eukaryota</taxon>
        <taxon>Fungi</taxon>
        <taxon>Dikarya</taxon>
        <taxon>Basidiomycota</taxon>
        <taxon>Pucciniomycotina</taxon>
        <taxon>Pucciniomycetes</taxon>
        <taxon>Pucciniales</taxon>
        <taxon>Melampsoraceae</taxon>
        <taxon>Melampsora</taxon>
    </lineage>
</organism>
<name>F4RRN3_MELLP</name>
<dbReference type="VEuPathDB" id="FungiDB:MELLADRAFT_124658"/>
<evidence type="ECO:0000259" key="6">
    <source>
        <dbReference type="Pfam" id="PF07731"/>
    </source>
</evidence>
<accession>F4RRN3</accession>
<evidence type="ECO:0000259" key="5">
    <source>
        <dbReference type="Pfam" id="PF00394"/>
    </source>
</evidence>
<dbReference type="CDD" id="cd13883">
    <property type="entry name" value="CuRO_2_Diphenol_Ox"/>
    <property type="match status" value="1"/>
</dbReference>
<dbReference type="InterPro" id="IPR001117">
    <property type="entry name" value="Cu-oxidase_2nd"/>
</dbReference>
<dbReference type="HOGENOM" id="CLU_006504_7_1_1"/>
<keyword evidence="4" id="KW-0732">Signal</keyword>
<dbReference type="InParanoid" id="F4RRN3"/>
<dbReference type="CDD" id="cd13857">
    <property type="entry name" value="CuRO_1_Diphenol_Ox"/>
    <property type="match status" value="1"/>
</dbReference>
<dbReference type="GO" id="GO:0016491">
    <property type="term" value="F:oxidoreductase activity"/>
    <property type="evidence" value="ECO:0007669"/>
    <property type="project" value="InterPro"/>
</dbReference>
<dbReference type="KEGG" id="mlr:MELLADRAFT_124658"/>
<proteinExistence type="inferred from homology"/>
<feature type="chain" id="PRO_5003315390" evidence="4">
    <location>
        <begin position="22"/>
        <end position="642"/>
    </location>
</feature>
<dbReference type="GO" id="GO:0005507">
    <property type="term" value="F:copper ion binding"/>
    <property type="evidence" value="ECO:0007669"/>
    <property type="project" value="InterPro"/>
</dbReference>
<evidence type="ECO:0000256" key="1">
    <source>
        <dbReference type="ARBA" id="ARBA00010609"/>
    </source>
</evidence>
<dbReference type="STRING" id="747676.F4RRN3"/>
<dbReference type="Proteomes" id="UP000001072">
    <property type="component" value="Unassembled WGS sequence"/>
</dbReference>
<evidence type="ECO:0000256" key="4">
    <source>
        <dbReference type="SAM" id="SignalP"/>
    </source>
</evidence>
<dbReference type="Pfam" id="PF07732">
    <property type="entry name" value="Cu-oxidase_3"/>
    <property type="match status" value="1"/>
</dbReference>
<evidence type="ECO:0000256" key="2">
    <source>
        <dbReference type="ARBA" id="ARBA00023008"/>
    </source>
</evidence>
<dbReference type="Pfam" id="PF07731">
    <property type="entry name" value="Cu-oxidase_2"/>
    <property type="match status" value="1"/>
</dbReference>
<dbReference type="eggNOG" id="KOG1263">
    <property type="taxonomic scope" value="Eukaryota"/>
</dbReference>
<evidence type="ECO:0000313" key="9">
    <source>
        <dbReference type="Proteomes" id="UP000001072"/>
    </source>
</evidence>
<evidence type="ECO:0000313" key="8">
    <source>
        <dbReference type="EMBL" id="EGG04955.1"/>
    </source>
</evidence>
<feature type="signal peptide" evidence="4">
    <location>
        <begin position="1"/>
        <end position="21"/>
    </location>
</feature>
<feature type="domain" description="Plastocyanin-like" evidence="6">
    <location>
        <begin position="507"/>
        <end position="613"/>
    </location>
</feature>
<dbReference type="Pfam" id="PF00394">
    <property type="entry name" value="Cu-oxidase"/>
    <property type="match status" value="1"/>
</dbReference>
<dbReference type="EMBL" id="GL883115">
    <property type="protein sequence ID" value="EGG04955.1"/>
    <property type="molecule type" value="Genomic_DNA"/>
</dbReference>
<evidence type="ECO:0000259" key="7">
    <source>
        <dbReference type="Pfam" id="PF07732"/>
    </source>
</evidence>
<reference evidence="9" key="1">
    <citation type="journal article" date="2011" name="Proc. Natl. Acad. Sci. U.S.A.">
        <title>Obligate biotrophy features unraveled by the genomic analysis of rust fungi.</title>
        <authorList>
            <person name="Duplessis S."/>
            <person name="Cuomo C.A."/>
            <person name="Lin Y.-C."/>
            <person name="Aerts A."/>
            <person name="Tisserant E."/>
            <person name="Veneault-Fourrey C."/>
            <person name="Joly D.L."/>
            <person name="Hacquard S."/>
            <person name="Amselem J."/>
            <person name="Cantarel B.L."/>
            <person name="Chiu R."/>
            <person name="Coutinho P.M."/>
            <person name="Feau N."/>
            <person name="Field M."/>
            <person name="Frey P."/>
            <person name="Gelhaye E."/>
            <person name="Goldberg J."/>
            <person name="Grabherr M.G."/>
            <person name="Kodira C.D."/>
            <person name="Kohler A."/>
            <person name="Kuees U."/>
            <person name="Lindquist E.A."/>
            <person name="Lucas S.M."/>
            <person name="Mago R."/>
            <person name="Mauceli E."/>
            <person name="Morin E."/>
            <person name="Murat C."/>
            <person name="Pangilinan J.L."/>
            <person name="Park R."/>
            <person name="Pearson M."/>
            <person name="Quesneville H."/>
            <person name="Rouhier N."/>
            <person name="Sakthikumar S."/>
            <person name="Salamov A.A."/>
            <person name="Schmutz J."/>
            <person name="Selles B."/>
            <person name="Shapiro H."/>
            <person name="Tanguay P."/>
            <person name="Tuskan G.A."/>
            <person name="Henrissat B."/>
            <person name="Van de Peer Y."/>
            <person name="Rouze P."/>
            <person name="Ellis J.G."/>
            <person name="Dodds P.N."/>
            <person name="Schein J.E."/>
            <person name="Zhong S."/>
            <person name="Hamelin R.C."/>
            <person name="Grigoriev I.V."/>
            <person name="Szabo L.J."/>
            <person name="Martin F."/>
        </authorList>
    </citation>
    <scope>NUCLEOTIDE SEQUENCE [LARGE SCALE GENOMIC DNA]</scope>
    <source>
        <strain evidence="9">98AG31 / pathotype 3-4-7</strain>
    </source>
</reference>
<dbReference type="InterPro" id="IPR011707">
    <property type="entry name" value="Cu-oxidase-like_N"/>
</dbReference>
<dbReference type="SUPFAM" id="SSF49503">
    <property type="entry name" value="Cupredoxins"/>
    <property type="match status" value="3"/>
</dbReference>
<feature type="domain" description="Plastocyanin-like" evidence="5">
    <location>
        <begin position="181"/>
        <end position="325"/>
    </location>
</feature>
<keyword evidence="2" id="KW-0186">Copper</keyword>